<evidence type="ECO:0000256" key="4">
    <source>
        <dbReference type="SAM" id="MobiDB-lite"/>
    </source>
</evidence>
<feature type="compositionally biased region" description="Basic and acidic residues" evidence="4">
    <location>
        <begin position="42"/>
        <end position="53"/>
    </location>
</feature>
<dbReference type="PANTHER" id="PTHR14398">
    <property type="entry name" value="RNA RECOGNITION RRM/RNP DOMAIN"/>
    <property type="match status" value="1"/>
</dbReference>
<dbReference type="CDD" id="cd12257">
    <property type="entry name" value="RRM1_RBM26_like"/>
    <property type="match status" value="1"/>
</dbReference>
<feature type="region of interest" description="Disordered" evidence="4">
    <location>
        <begin position="586"/>
        <end position="614"/>
    </location>
</feature>
<feature type="compositionally biased region" description="Polar residues" evidence="4">
    <location>
        <begin position="906"/>
        <end position="925"/>
    </location>
</feature>
<dbReference type="SUPFAM" id="SSF54928">
    <property type="entry name" value="RNA-binding domain, RBD"/>
    <property type="match status" value="1"/>
</dbReference>
<dbReference type="InterPro" id="IPR035979">
    <property type="entry name" value="RBD_domain_sf"/>
</dbReference>
<dbReference type="FunFam" id="3.30.70.330:FF:000719">
    <property type="entry name" value="Predicted protein"/>
    <property type="match status" value="1"/>
</dbReference>
<organism evidence="7 8">
    <name type="scientific">Acacia crassicarpa</name>
    <name type="common">northern wattle</name>
    <dbReference type="NCBI Taxonomy" id="499986"/>
    <lineage>
        <taxon>Eukaryota</taxon>
        <taxon>Viridiplantae</taxon>
        <taxon>Streptophyta</taxon>
        <taxon>Embryophyta</taxon>
        <taxon>Tracheophyta</taxon>
        <taxon>Spermatophyta</taxon>
        <taxon>Magnoliopsida</taxon>
        <taxon>eudicotyledons</taxon>
        <taxon>Gunneridae</taxon>
        <taxon>Pentapetalae</taxon>
        <taxon>rosids</taxon>
        <taxon>fabids</taxon>
        <taxon>Fabales</taxon>
        <taxon>Fabaceae</taxon>
        <taxon>Caesalpinioideae</taxon>
        <taxon>mimosoid clade</taxon>
        <taxon>Acacieae</taxon>
        <taxon>Acacia</taxon>
    </lineage>
</organism>
<feature type="zinc finger region" description="C3H1-type" evidence="3">
    <location>
        <begin position="208"/>
        <end position="236"/>
    </location>
</feature>
<evidence type="ECO:0000256" key="3">
    <source>
        <dbReference type="PROSITE-ProRule" id="PRU00723"/>
    </source>
</evidence>
<dbReference type="InterPro" id="IPR045137">
    <property type="entry name" value="RBM26/27"/>
</dbReference>
<protein>
    <recommendedName>
        <fullName evidence="9">Zinc finger CCCH domain-containing protein 41</fullName>
    </recommendedName>
</protein>
<evidence type="ECO:0000256" key="2">
    <source>
        <dbReference type="PROSITE-ProRule" id="PRU00176"/>
    </source>
</evidence>
<keyword evidence="3" id="KW-0863">Zinc-finger</keyword>
<reference evidence="7" key="1">
    <citation type="submission" date="2023-10" db="EMBL/GenBank/DDBJ databases">
        <title>Chromosome-level genome of the transformable northern wattle, Acacia crassicarpa.</title>
        <authorList>
            <person name="Massaro I."/>
            <person name="Sinha N.R."/>
            <person name="Poethig S."/>
            <person name="Leichty A.R."/>
        </authorList>
    </citation>
    <scope>NUCLEOTIDE SEQUENCE</scope>
    <source>
        <strain evidence="7">Acra3RX</strain>
        <tissue evidence="7">Leaf</tissue>
    </source>
</reference>
<feature type="compositionally biased region" description="Acidic residues" evidence="4">
    <location>
        <begin position="19"/>
        <end position="32"/>
    </location>
</feature>
<keyword evidence="8" id="KW-1185">Reference proteome</keyword>
<feature type="domain" description="RRM" evidence="5">
    <location>
        <begin position="470"/>
        <end position="542"/>
    </location>
</feature>
<dbReference type="AlphaFoldDB" id="A0AAE1N3F6"/>
<dbReference type="Proteomes" id="UP001293593">
    <property type="component" value="Unassembled WGS sequence"/>
</dbReference>
<feature type="region of interest" description="Disordered" evidence="4">
    <location>
        <begin position="1"/>
        <end position="94"/>
    </location>
</feature>
<dbReference type="InterPro" id="IPR000504">
    <property type="entry name" value="RRM_dom"/>
</dbReference>
<dbReference type="GO" id="GO:0008270">
    <property type="term" value="F:zinc ion binding"/>
    <property type="evidence" value="ECO:0007669"/>
    <property type="project" value="UniProtKB-KW"/>
</dbReference>
<dbReference type="SMART" id="SM00356">
    <property type="entry name" value="ZnF_C3H1"/>
    <property type="match status" value="1"/>
</dbReference>
<feature type="compositionally biased region" description="Basic and acidic residues" evidence="4">
    <location>
        <begin position="842"/>
        <end position="859"/>
    </location>
</feature>
<evidence type="ECO:0000259" key="5">
    <source>
        <dbReference type="PROSITE" id="PS50102"/>
    </source>
</evidence>
<dbReference type="EMBL" id="JAWXYG010000002">
    <property type="protein sequence ID" value="KAK4282354.1"/>
    <property type="molecule type" value="Genomic_DNA"/>
</dbReference>
<evidence type="ECO:0000313" key="8">
    <source>
        <dbReference type="Proteomes" id="UP001293593"/>
    </source>
</evidence>
<dbReference type="PANTHER" id="PTHR14398:SF0">
    <property type="entry name" value="ZINC FINGER PROTEIN SWM"/>
    <property type="match status" value="1"/>
</dbReference>
<evidence type="ECO:0008006" key="9">
    <source>
        <dbReference type="Google" id="ProtNLM"/>
    </source>
</evidence>
<keyword evidence="3" id="KW-0479">Metal-binding</keyword>
<sequence length="925" mass="101360">MEMRVSSPKPSLAPSDSVSDPEEKEVSDEDDDDRNHKHRRREDRSQSLERDVTEPVISRPFRKRNKTFGNRHSFRENESQAFEMIKRRPGFTSMPRAPLDMNQRLRPIQSFSGDLGAGRGRGRELGSWNQRDSRFSSIDVASQMVPQGSIPSSLYTGRGLPNVSNAQNASWNAFGLIPGVPNGGLDMLHPIGLQGTLRPPINSSINLSIHRQRCRDFEERGFCLRGDMCPMEHGVNRIVIEDVQGLSQFNLPVSLPSAHLMGAPAGSGPLHSISASTTSMNSKGIHGKAGKSGIGEDGLALGGAYPGPGGTSGADFYDPDQPLWNDSGLETSSALLNLQSSKIDETEPFSSDAPSDRHNVRLSNAPDRDFSIGTSRTFTSQSASPSVWARIRGSKNRSDMKEKVNPMMGTFQFPDSQLKEDNDELNCFHSSSQQVKQIIEDDGGSKSMGSSLKAQTDIRNIRKPSHKALRTLFVNGIPLKNNKREALLAHFQKFGEVIDIHIPLNSVRAFVQFSKREEAEAALKAPDAVMGNRFIKLWWANRDSIPDDSISSSNGVTATAHGHSSALVPSHTVVTDRGKDIRQTTASMTVSDVSPAPDQPKLATANGPKTAPPLQKKLENLEQLKEELRKKQEMLDQKRNEFRRHLDKLEKQATGLKGEVVTEQAAKRLKTGMSADVNSGFCMAPPQAETIADKNNILGNPVSQSPKATAVIAQQESTALKPPIRPYAPVNRYKLDNRPTSFKIIPPLPAGLANAAVLKDHFSPYGEISAIELEDGGDHDSSQSEARICFTTCQSAWKAFNNGKSWKDHNLKFMWLTPSNSSSDTRVSTSKEPLVTDDQPEEKDQVMPETDISRDKEPLDSGVKSCLEHTDDQPEEDNVMVESITSGDEEPLNCGTKNSSEHTETGEGQCSQTSSAEQSPEGNVC</sequence>
<feature type="region of interest" description="Disordered" evidence="4">
    <location>
        <begin position="341"/>
        <end position="378"/>
    </location>
</feature>
<dbReference type="SMART" id="SM00360">
    <property type="entry name" value="RRM"/>
    <property type="match status" value="1"/>
</dbReference>
<comment type="caution">
    <text evidence="7">The sequence shown here is derived from an EMBL/GenBank/DDBJ whole genome shotgun (WGS) entry which is preliminary data.</text>
</comment>
<evidence type="ECO:0000259" key="6">
    <source>
        <dbReference type="PROSITE" id="PS50103"/>
    </source>
</evidence>
<dbReference type="Pfam" id="PF00076">
    <property type="entry name" value="RRM_1"/>
    <property type="match status" value="1"/>
</dbReference>
<feature type="region of interest" description="Disordered" evidence="4">
    <location>
        <begin position="817"/>
        <end position="925"/>
    </location>
</feature>
<keyword evidence="3" id="KW-0862">Zinc</keyword>
<gene>
    <name evidence="7" type="ORF">QN277_013741</name>
</gene>
<name>A0AAE1N3F6_9FABA</name>
<dbReference type="InterPro" id="IPR012677">
    <property type="entry name" value="Nucleotide-bd_a/b_plait_sf"/>
</dbReference>
<dbReference type="PROSITE" id="PS50102">
    <property type="entry name" value="RRM"/>
    <property type="match status" value="1"/>
</dbReference>
<dbReference type="GO" id="GO:0005634">
    <property type="term" value="C:nucleus"/>
    <property type="evidence" value="ECO:0007669"/>
    <property type="project" value="TreeGrafter"/>
</dbReference>
<dbReference type="PROSITE" id="PS50103">
    <property type="entry name" value="ZF_C3H1"/>
    <property type="match status" value="1"/>
</dbReference>
<proteinExistence type="predicted"/>
<evidence type="ECO:0000313" key="7">
    <source>
        <dbReference type="EMBL" id="KAK4282354.1"/>
    </source>
</evidence>
<keyword evidence="1 2" id="KW-0694">RNA-binding</keyword>
<dbReference type="InterPro" id="IPR000571">
    <property type="entry name" value="Znf_CCCH"/>
</dbReference>
<feature type="domain" description="C3H1-type" evidence="6">
    <location>
        <begin position="208"/>
        <end position="236"/>
    </location>
</feature>
<evidence type="ECO:0000256" key="1">
    <source>
        <dbReference type="ARBA" id="ARBA00022884"/>
    </source>
</evidence>
<dbReference type="Gene3D" id="3.30.70.330">
    <property type="match status" value="2"/>
</dbReference>
<dbReference type="GO" id="GO:0003723">
    <property type="term" value="F:RNA binding"/>
    <property type="evidence" value="ECO:0007669"/>
    <property type="project" value="UniProtKB-UniRule"/>
</dbReference>
<accession>A0AAE1N3F6</accession>
<feature type="compositionally biased region" description="Low complexity" evidence="4">
    <location>
        <begin position="817"/>
        <end position="830"/>
    </location>
</feature>